<proteinExistence type="predicted"/>
<sequence>MLRRPVIRILLAVLGLAVPLAAVTGCAGGGLEARPRAEAVAAVSLDVDDPSAASIAASAALFETSELAFVATAEHAGELADDAIAAGAPLLVAGPDLGGELDRLGATTVVTANGDEVELSGVTEVSVDASADPASTEVPKLNRTQDPAPAVLFTEDGAVPDAAAAPAATLAAVRGTIEALPGGDPRATSESVAIVREHPGANVLGFGDDFGASDDFAQRVGAAANSAELPGGGMLPLRDRILVADYGYPGEPVLGVLGEHDLDWAVQDVKERAAEYQALTDKQVVPTFEIIVTLASGSAGDDGDYSAESDPEALRPWIDRAAEEGIYVVLDLQPGLSSFPEQAQQYESLLAEPHVGLALDPEWRLKPGQKHLEQIGTVSDEEINETLDWLADFTAEHQLPQKVVVLHEFRGDMLGDRDAIDTGHDTLQLVVHIDGHGTPGLKMETWNALTADLPDGMALGWKNFIDEDTPTFTPAQTLEVEPQPQLVTY</sequence>
<name>A0ABY4MWS7_9MICO</name>
<dbReference type="PROSITE" id="PS51257">
    <property type="entry name" value="PROKAR_LIPOPROTEIN"/>
    <property type="match status" value="1"/>
</dbReference>
<evidence type="ECO:0008006" key="2">
    <source>
        <dbReference type="Google" id="ProtNLM"/>
    </source>
</evidence>
<protein>
    <recommendedName>
        <fullName evidence="2">Lipoprotein</fullName>
    </recommendedName>
</protein>
<dbReference type="EMBL" id="CP097160">
    <property type="protein sequence ID" value="UQN14577.1"/>
    <property type="molecule type" value="Genomic_DNA"/>
</dbReference>
<evidence type="ECO:0000313" key="1">
    <source>
        <dbReference type="EMBL" id="UQN14577.1"/>
    </source>
</evidence>
<organism evidence="1">
    <name type="scientific">Gulosibacter sediminis</name>
    <dbReference type="NCBI Taxonomy" id="1729695"/>
    <lineage>
        <taxon>Bacteria</taxon>
        <taxon>Bacillati</taxon>
        <taxon>Actinomycetota</taxon>
        <taxon>Actinomycetes</taxon>
        <taxon>Micrococcales</taxon>
        <taxon>Microbacteriaceae</taxon>
        <taxon>Gulosibacter</taxon>
    </lineage>
</organism>
<gene>
    <name evidence="1" type="ORF">M3M28_11070</name>
</gene>
<accession>A0ABY4MWS7</accession>
<reference evidence="1" key="1">
    <citation type="submission" date="2022-05" db="EMBL/GenBank/DDBJ databases">
        <title>Complete genome sequence of toluene-degrading Gulosibacter sediminis strain ACHW.36C.</title>
        <authorList>
            <person name="Wai A.C."/>
            <person name="Lai G.K."/>
            <person name="Griffin S.D."/>
            <person name="Leung F.C."/>
        </authorList>
    </citation>
    <scope>NUCLEOTIDE SEQUENCE [LARGE SCALE GENOMIC DNA]</scope>
    <source>
        <strain evidence="1">ACHW.36C</strain>
    </source>
</reference>